<dbReference type="Pfam" id="PF24740">
    <property type="entry name" value="DUF7691"/>
    <property type="match status" value="1"/>
</dbReference>
<organism evidence="2 3">
    <name type="scientific">Streptomyces hydrogenans</name>
    <dbReference type="NCBI Taxonomy" id="1873719"/>
    <lineage>
        <taxon>Bacteria</taxon>
        <taxon>Bacillati</taxon>
        <taxon>Actinomycetota</taxon>
        <taxon>Actinomycetes</taxon>
        <taxon>Kitasatosporales</taxon>
        <taxon>Streptomycetaceae</taxon>
        <taxon>Streptomyces</taxon>
    </lineage>
</organism>
<name>A0ABQ3PJ68_9ACTN</name>
<accession>A0ABQ3PJ68</accession>
<keyword evidence="3" id="KW-1185">Reference proteome</keyword>
<sequence>MSRIISYTTGDRAEAVAYLGAADRLTDEQRRVLAMMRERAEASQRDLDRQDLDWGLSIPEALQHLIEGRADAEGTYVGKAYARALQHVIDYCGSDPSDLGVYSKPSTFFGLLGEQLKQHGVPADLLPHDYLFSGPPHEIPFPIPYALDGPDIGMLPLAKAKEAVDAYRAVRDRIDPDFVYDLDLLIEKLEFEHEEWESTKARGYDWYTHDTIFFSING</sequence>
<dbReference type="Proteomes" id="UP001052739">
    <property type="component" value="Unassembled WGS sequence"/>
</dbReference>
<dbReference type="InterPro" id="IPR056108">
    <property type="entry name" value="DUF7691"/>
</dbReference>
<gene>
    <name evidence="2" type="ORF">Shyd_64390</name>
</gene>
<proteinExistence type="predicted"/>
<feature type="domain" description="DUF7691" evidence="1">
    <location>
        <begin position="1"/>
        <end position="215"/>
    </location>
</feature>
<evidence type="ECO:0000313" key="3">
    <source>
        <dbReference type="Proteomes" id="UP001052739"/>
    </source>
</evidence>
<reference evidence="2" key="1">
    <citation type="submission" date="2024-05" db="EMBL/GenBank/DDBJ databases">
        <title>Whole genome shotgun sequence of Streptomyces hydrogenans NBRC 13475.</title>
        <authorList>
            <person name="Komaki H."/>
            <person name="Tamura T."/>
        </authorList>
    </citation>
    <scope>NUCLEOTIDE SEQUENCE</scope>
    <source>
        <strain evidence="2">NBRC 13475</strain>
    </source>
</reference>
<protein>
    <recommendedName>
        <fullName evidence="1">DUF7691 domain-containing protein</fullName>
    </recommendedName>
</protein>
<dbReference type="EMBL" id="BNDW01000068">
    <property type="protein sequence ID" value="GHI25068.1"/>
    <property type="molecule type" value="Genomic_DNA"/>
</dbReference>
<comment type="caution">
    <text evidence="2">The sequence shown here is derived from an EMBL/GenBank/DDBJ whole genome shotgun (WGS) entry which is preliminary data.</text>
</comment>
<evidence type="ECO:0000259" key="1">
    <source>
        <dbReference type="Pfam" id="PF24740"/>
    </source>
</evidence>
<dbReference type="RefSeq" id="WP_043222529.1">
    <property type="nucleotide sequence ID" value="NZ_BNBS01000001.1"/>
</dbReference>
<evidence type="ECO:0000313" key="2">
    <source>
        <dbReference type="EMBL" id="GHI25068.1"/>
    </source>
</evidence>